<protein>
    <submittedName>
        <fullName evidence="7">Aromatic acid exporter family protein</fullName>
    </submittedName>
</protein>
<evidence type="ECO:0000256" key="4">
    <source>
        <dbReference type="ARBA" id="ARBA00022989"/>
    </source>
</evidence>
<dbReference type="AlphaFoldDB" id="A0A921NBM5"/>
<dbReference type="PANTHER" id="PTHR30509:SF9">
    <property type="entry name" value="MULTIDRUG RESISTANCE PROTEIN MDTO"/>
    <property type="match status" value="1"/>
</dbReference>
<evidence type="ECO:0000256" key="1">
    <source>
        <dbReference type="ARBA" id="ARBA00004651"/>
    </source>
</evidence>
<gene>
    <name evidence="7" type="ORF">K8V30_06975</name>
</gene>
<evidence type="ECO:0000256" key="6">
    <source>
        <dbReference type="SAM" id="Phobius"/>
    </source>
</evidence>
<evidence type="ECO:0000256" key="3">
    <source>
        <dbReference type="ARBA" id="ARBA00022692"/>
    </source>
</evidence>
<dbReference type="InterPro" id="IPR010343">
    <property type="entry name" value="ArAE_1"/>
</dbReference>
<reference evidence="7" key="2">
    <citation type="submission" date="2021-09" db="EMBL/GenBank/DDBJ databases">
        <authorList>
            <person name="Gilroy R."/>
        </authorList>
    </citation>
    <scope>NUCLEOTIDE SEQUENCE</scope>
    <source>
        <strain evidence="7">CHK160-4876</strain>
    </source>
</reference>
<feature type="transmembrane region" description="Helical" evidence="6">
    <location>
        <begin position="48"/>
        <end position="69"/>
    </location>
</feature>
<keyword evidence="3 6" id="KW-0812">Transmembrane</keyword>
<evidence type="ECO:0000313" key="8">
    <source>
        <dbReference type="Proteomes" id="UP000700212"/>
    </source>
</evidence>
<dbReference type="Pfam" id="PF06081">
    <property type="entry name" value="ArAE_1"/>
    <property type="match status" value="1"/>
</dbReference>
<comment type="subcellular location">
    <subcellularLocation>
        <location evidence="1">Cell membrane</location>
        <topology evidence="1">Multi-pass membrane protein</topology>
    </subcellularLocation>
</comment>
<evidence type="ECO:0000313" key="7">
    <source>
        <dbReference type="EMBL" id="HJH11410.1"/>
    </source>
</evidence>
<comment type="caution">
    <text evidence="7">The sequence shown here is derived from an EMBL/GenBank/DDBJ whole genome shotgun (WGS) entry which is preliminary data.</text>
</comment>
<organism evidence="7 8">
    <name type="scientific">Metalysinibacillus jejuensis</name>
    <dbReference type="NCBI Taxonomy" id="914327"/>
    <lineage>
        <taxon>Bacteria</taxon>
        <taxon>Bacillati</taxon>
        <taxon>Bacillota</taxon>
        <taxon>Bacilli</taxon>
        <taxon>Bacillales</taxon>
        <taxon>Caryophanaceae</taxon>
        <taxon>Metalysinibacillus</taxon>
    </lineage>
</organism>
<dbReference type="EMBL" id="DYTV01000093">
    <property type="protein sequence ID" value="HJH11410.1"/>
    <property type="molecule type" value="Genomic_DNA"/>
</dbReference>
<evidence type="ECO:0000256" key="5">
    <source>
        <dbReference type="ARBA" id="ARBA00023136"/>
    </source>
</evidence>
<feature type="transmembrane region" description="Helical" evidence="6">
    <location>
        <begin position="90"/>
        <end position="107"/>
    </location>
</feature>
<sequence>MKTAIAVFLTAWLCAWLNWPATFAVITAIVTLEPTVTDSVKKGFIRFPASAIGAFYTVFSVFLLGHGPLTYTVSAALTIATCYKLKLHDGLLVATLTAVAMVDVVHSNFLVAFFVRLGTTSIGLFVSTAVNMLVFPPEYSKAIHKQLTILTQQVYQLSTQVTTALLQGETERATQKAALLALQKQLALTTKLVSFQEKDTFHPFAAKSSFALAPQKAQLTALTRMVYHLDNLLALPLVKPKWQQAEQQQLLQANHALLTAQNQQAYHQNLALFTTQFFNEQKQANDTSFLPVESLLLYEIIALYQQLPHLNQQAIEKAP</sequence>
<keyword evidence="2" id="KW-1003">Cell membrane</keyword>
<evidence type="ECO:0000256" key="2">
    <source>
        <dbReference type="ARBA" id="ARBA00022475"/>
    </source>
</evidence>
<keyword evidence="4 6" id="KW-1133">Transmembrane helix</keyword>
<proteinExistence type="predicted"/>
<dbReference type="GO" id="GO:0005886">
    <property type="term" value="C:plasma membrane"/>
    <property type="evidence" value="ECO:0007669"/>
    <property type="project" value="UniProtKB-SubCell"/>
</dbReference>
<name>A0A921NBM5_9BACL</name>
<feature type="transmembrane region" description="Helical" evidence="6">
    <location>
        <begin position="113"/>
        <end position="135"/>
    </location>
</feature>
<dbReference type="PANTHER" id="PTHR30509">
    <property type="entry name" value="P-HYDROXYBENZOIC ACID EFFLUX PUMP SUBUNIT-RELATED"/>
    <property type="match status" value="1"/>
</dbReference>
<reference evidence="7" key="1">
    <citation type="journal article" date="2021" name="PeerJ">
        <title>Extensive microbial diversity within the chicken gut microbiome revealed by metagenomics and culture.</title>
        <authorList>
            <person name="Gilroy R."/>
            <person name="Ravi A."/>
            <person name="Getino M."/>
            <person name="Pursley I."/>
            <person name="Horton D.L."/>
            <person name="Alikhan N.F."/>
            <person name="Baker D."/>
            <person name="Gharbi K."/>
            <person name="Hall N."/>
            <person name="Watson M."/>
            <person name="Adriaenssens E.M."/>
            <person name="Foster-Nyarko E."/>
            <person name="Jarju S."/>
            <person name="Secka A."/>
            <person name="Antonio M."/>
            <person name="Oren A."/>
            <person name="Chaudhuri R.R."/>
            <person name="La Ragione R."/>
            <person name="Hildebrand F."/>
            <person name="Pallen M.J."/>
        </authorList>
    </citation>
    <scope>NUCLEOTIDE SEQUENCE</scope>
    <source>
        <strain evidence="7">CHK160-4876</strain>
    </source>
</reference>
<dbReference type="Proteomes" id="UP000700212">
    <property type="component" value="Unassembled WGS sequence"/>
</dbReference>
<accession>A0A921NBM5</accession>
<keyword evidence="5 6" id="KW-0472">Membrane</keyword>